<reference evidence="2" key="1">
    <citation type="submission" date="2017-02" db="UniProtKB">
        <authorList>
            <consortium name="WormBaseParasite"/>
        </authorList>
    </citation>
    <scope>IDENTIFICATION</scope>
</reference>
<keyword evidence="1" id="KW-1185">Reference proteome</keyword>
<organism evidence="1 2">
    <name type="scientific">Elaeophora elaphi</name>
    <dbReference type="NCBI Taxonomy" id="1147741"/>
    <lineage>
        <taxon>Eukaryota</taxon>
        <taxon>Metazoa</taxon>
        <taxon>Ecdysozoa</taxon>
        <taxon>Nematoda</taxon>
        <taxon>Chromadorea</taxon>
        <taxon>Rhabditida</taxon>
        <taxon>Spirurina</taxon>
        <taxon>Spiruromorpha</taxon>
        <taxon>Filarioidea</taxon>
        <taxon>Onchocercidae</taxon>
        <taxon>Elaeophora</taxon>
    </lineage>
</organism>
<proteinExistence type="predicted"/>
<dbReference type="AlphaFoldDB" id="A0A0R3S0K6"/>
<dbReference type="WBParaSite" id="EEL_0000816001-mRNA-1">
    <property type="protein sequence ID" value="EEL_0000816001-mRNA-1"/>
    <property type="gene ID" value="EEL_0000816001"/>
</dbReference>
<sequence>MKNIHLFGKLIIPECMKCQKRTFIHRWNKFVRWQELVAEEVEEKKVEKAIKNYIKLADGAYISPERIEDGKIYADII</sequence>
<accession>A0A0R3S0K6</accession>
<dbReference type="STRING" id="1147741.A0A0R3S0K6"/>
<dbReference type="Proteomes" id="UP000050640">
    <property type="component" value="Unplaced"/>
</dbReference>
<protein>
    <submittedName>
        <fullName evidence="2">Phage protein</fullName>
    </submittedName>
</protein>
<evidence type="ECO:0000313" key="1">
    <source>
        <dbReference type="Proteomes" id="UP000050640"/>
    </source>
</evidence>
<evidence type="ECO:0000313" key="2">
    <source>
        <dbReference type="WBParaSite" id="EEL_0000816001-mRNA-1"/>
    </source>
</evidence>
<name>A0A0R3S0K6_9BILA</name>